<dbReference type="SUPFAM" id="SSF46689">
    <property type="entry name" value="Homeodomain-like"/>
    <property type="match status" value="1"/>
</dbReference>
<gene>
    <name evidence="6" type="ORF">FVB32_03730</name>
</gene>
<dbReference type="SMART" id="SM00342">
    <property type="entry name" value="HTH_ARAC"/>
    <property type="match status" value="1"/>
</dbReference>
<feature type="transmembrane region" description="Helical" evidence="4">
    <location>
        <begin position="180"/>
        <end position="201"/>
    </location>
</feature>
<accession>A0A5C8V7S9</accession>
<keyword evidence="2" id="KW-0238">DNA-binding</keyword>
<feature type="transmembrane region" description="Helical" evidence="4">
    <location>
        <begin position="100"/>
        <end position="119"/>
    </location>
</feature>
<feature type="transmembrane region" description="Helical" evidence="4">
    <location>
        <begin position="6"/>
        <end position="27"/>
    </location>
</feature>
<dbReference type="PANTHER" id="PTHR43280">
    <property type="entry name" value="ARAC-FAMILY TRANSCRIPTIONAL REGULATOR"/>
    <property type="match status" value="1"/>
</dbReference>
<feature type="transmembrane region" description="Helical" evidence="4">
    <location>
        <begin position="34"/>
        <end position="55"/>
    </location>
</feature>
<feature type="transmembrane region" description="Helical" evidence="4">
    <location>
        <begin position="213"/>
        <end position="230"/>
    </location>
</feature>
<comment type="caution">
    <text evidence="6">The sequence shown here is derived from an EMBL/GenBank/DDBJ whole genome shotgun (WGS) entry which is preliminary data.</text>
</comment>
<dbReference type="RefSeq" id="WP_147741301.1">
    <property type="nucleotide sequence ID" value="NZ_VRUR01000001.1"/>
</dbReference>
<reference evidence="6 7" key="1">
    <citation type="submission" date="2019-08" db="EMBL/GenBank/DDBJ databases">
        <title>Professor.</title>
        <authorList>
            <person name="Park J.S."/>
        </authorList>
    </citation>
    <scope>NUCLEOTIDE SEQUENCE [LARGE SCALE GENOMIC DNA]</scope>
    <source>
        <strain evidence="6 7">176CP5-101</strain>
    </source>
</reference>
<dbReference type="InterPro" id="IPR018060">
    <property type="entry name" value="HTH_AraC"/>
</dbReference>
<dbReference type="Pfam" id="PF12833">
    <property type="entry name" value="HTH_18"/>
    <property type="match status" value="1"/>
</dbReference>
<dbReference type="AlphaFoldDB" id="A0A5C8V7S9"/>
<feature type="transmembrane region" description="Helical" evidence="4">
    <location>
        <begin position="131"/>
        <end position="150"/>
    </location>
</feature>
<evidence type="ECO:0000256" key="4">
    <source>
        <dbReference type="SAM" id="Phobius"/>
    </source>
</evidence>
<keyword evidence="4" id="KW-1133">Transmembrane helix</keyword>
<evidence type="ECO:0000256" key="2">
    <source>
        <dbReference type="ARBA" id="ARBA00023125"/>
    </source>
</evidence>
<evidence type="ECO:0000313" key="6">
    <source>
        <dbReference type="EMBL" id="TXN37406.1"/>
    </source>
</evidence>
<keyword evidence="4" id="KW-0472">Membrane</keyword>
<feature type="transmembrane region" description="Helical" evidence="4">
    <location>
        <begin position="67"/>
        <end position="88"/>
    </location>
</feature>
<feature type="domain" description="HTH araC/xylS-type" evidence="5">
    <location>
        <begin position="257"/>
        <end position="365"/>
    </location>
</feature>
<proteinExistence type="predicted"/>
<evidence type="ECO:0000256" key="3">
    <source>
        <dbReference type="ARBA" id="ARBA00023163"/>
    </source>
</evidence>
<sequence>MQLNISIVQLITICAVANGFVFGFLLLEKKENRFANRFLSLTLICMCLTFTPYMLDPSFWNTFRWLAWMPFSFTYWIGPSFYFYVLTLTNTDFRFTKRHLWHFSPLALNYVHSIYHAIFPGNRTPWHWFHFFAELLESAAIISILIYMVLSFKRIKKYQQQLLNNVSTITEIDLQWVKKMIGIIVVSFVLILIFLCISSGVSGKELFHQWDEYRSAVLLLYSSTLYWLSIRGYQQAQIIKISKPIDCNVDLLDEESTKIIAQLDNVMVKEMLFRNPELSLTGLSKSVSISERTISEVLNGNLNKNFYQFVNEYRVKDVQEKLKNPKNAHLKILSLAFDAGFNSKATFNRLFKGFTGQTPKEFKSQNLR</sequence>
<dbReference type="GO" id="GO:0043565">
    <property type="term" value="F:sequence-specific DNA binding"/>
    <property type="evidence" value="ECO:0007669"/>
    <property type="project" value="InterPro"/>
</dbReference>
<organism evidence="6 7">
    <name type="scientific">Flagellimonas hymeniacidonis</name>
    <dbReference type="NCBI Taxonomy" id="2603628"/>
    <lineage>
        <taxon>Bacteria</taxon>
        <taxon>Pseudomonadati</taxon>
        <taxon>Bacteroidota</taxon>
        <taxon>Flavobacteriia</taxon>
        <taxon>Flavobacteriales</taxon>
        <taxon>Flavobacteriaceae</taxon>
        <taxon>Flagellimonas</taxon>
    </lineage>
</organism>
<keyword evidence="1" id="KW-0805">Transcription regulation</keyword>
<evidence type="ECO:0000259" key="5">
    <source>
        <dbReference type="PROSITE" id="PS01124"/>
    </source>
</evidence>
<dbReference type="InterPro" id="IPR009057">
    <property type="entry name" value="Homeodomain-like_sf"/>
</dbReference>
<dbReference type="GO" id="GO:0003700">
    <property type="term" value="F:DNA-binding transcription factor activity"/>
    <property type="evidence" value="ECO:0007669"/>
    <property type="project" value="InterPro"/>
</dbReference>
<evidence type="ECO:0000256" key="1">
    <source>
        <dbReference type="ARBA" id="ARBA00023015"/>
    </source>
</evidence>
<evidence type="ECO:0000313" key="7">
    <source>
        <dbReference type="Proteomes" id="UP000321456"/>
    </source>
</evidence>
<dbReference type="PROSITE" id="PS01124">
    <property type="entry name" value="HTH_ARAC_FAMILY_2"/>
    <property type="match status" value="1"/>
</dbReference>
<name>A0A5C8V7S9_9FLAO</name>
<dbReference type="Proteomes" id="UP000321456">
    <property type="component" value="Unassembled WGS sequence"/>
</dbReference>
<protein>
    <submittedName>
        <fullName evidence="6">AraC family transcriptional regulator</fullName>
    </submittedName>
</protein>
<keyword evidence="3" id="KW-0804">Transcription</keyword>
<keyword evidence="4" id="KW-0812">Transmembrane</keyword>
<dbReference type="Gene3D" id="1.10.10.60">
    <property type="entry name" value="Homeodomain-like"/>
    <property type="match status" value="1"/>
</dbReference>
<keyword evidence="7" id="KW-1185">Reference proteome</keyword>
<dbReference type="EMBL" id="VRUR01000001">
    <property type="protein sequence ID" value="TXN37406.1"/>
    <property type="molecule type" value="Genomic_DNA"/>
</dbReference>
<dbReference type="PANTHER" id="PTHR43280:SF29">
    <property type="entry name" value="ARAC-FAMILY TRANSCRIPTIONAL REGULATOR"/>
    <property type="match status" value="1"/>
</dbReference>